<organism evidence="1 2">
    <name type="scientific">Stephania japonica</name>
    <dbReference type="NCBI Taxonomy" id="461633"/>
    <lineage>
        <taxon>Eukaryota</taxon>
        <taxon>Viridiplantae</taxon>
        <taxon>Streptophyta</taxon>
        <taxon>Embryophyta</taxon>
        <taxon>Tracheophyta</taxon>
        <taxon>Spermatophyta</taxon>
        <taxon>Magnoliopsida</taxon>
        <taxon>Ranunculales</taxon>
        <taxon>Menispermaceae</taxon>
        <taxon>Menispermoideae</taxon>
        <taxon>Cissampelideae</taxon>
        <taxon>Stephania</taxon>
    </lineage>
</organism>
<gene>
    <name evidence="1" type="ORF">Sjap_024923</name>
</gene>
<name>A0AAP0EE85_9MAGN</name>
<evidence type="ECO:0000313" key="2">
    <source>
        <dbReference type="Proteomes" id="UP001417504"/>
    </source>
</evidence>
<dbReference type="AlphaFoldDB" id="A0AAP0EE85"/>
<keyword evidence="2" id="KW-1185">Reference proteome</keyword>
<sequence length="163" mass="18187">MGNTTSCAPAIIAGGVIKVMTSDGKMEVHTRPFKAVELMLENPRQFVCAYSDLKVGHRIPGLVADEELERQELYFLLPIEMLYSVLSQDEMDSLSCKVARAMKHGGYYSNIGRIFPVCIFPSEAKMPIDNGSSGDAQRPVERYSKQRSWKPALDTIVETPCRL</sequence>
<comment type="caution">
    <text evidence="1">The sequence shown here is derived from an EMBL/GenBank/DDBJ whole genome shotgun (WGS) entry which is preliminary data.</text>
</comment>
<accession>A0AAP0EE85</accession>
<dbReference type="InterPro" id="IPR025322">
    <property type="entry name" value="PADRE_dom"/>
</dbReference>
<dbReference type="Proteomes" id="UP001417504">
    <property type="component" value="Unassembled WGS sequence"/>
</dbReference>
<dbReference type="EMBL" id="JBBNAE010000010">
    <property type="protein sequence ID" value="KAK9091746.1"/>
    <property type="molecule type" value="Genomic_DNA"/>
</dbReference>
<dbReference type="Pfam" id="PF14009">
    <property type="entry name" value="PADRE"/>
    <property type="match status" value="1"/>
</dbReference>
<evidence type="ECO:0000313" key="1">
    <source>
        <dbReference type="EMBL" id="KAK9091746.1"/>
    </source>
</evidence>
<reference evidence="1 2" key="1">
    <citation type="submission" date="2024-01" db="EMBL/GenBank/DDBJ databases">
        <title>Genome assemblies of Stephania.</title>
        <authorList>
            <person name="Yang L."/>
        </authorList>
    </citation>
    <scope>NUCLEOTIDE SEQUENCE [LARGE SCALE GENOMIC DNA]</scope>
    <source>
        <strain evidence="1">QJT</strain>
        <tissue evidence="1">Leaf</tissue>
    </source>
</reference>
<proteinExistence type="predicted"/>
<dbReference type="PANTHER" id="PTHR33052">
    <property type="entry name" value="DUF4228 DOMAIN PROTEIN-RELATED"/>
    <property type="match status" value="1"/>
</dbReference>
<protein>
    <submittedName>
        <fullName evidence="1">Uncharacterized protein</fullName>
    </submittedName>
</protein>